<feature type="domain" description="PPPDE" evidence="5">
    <location>
        <begin position="46"/>
        <end position="188"/>
    </location>
</feature>
<evidence type="ECO:0000256" key="1">
    <source>
        <dbReference type="ARBA" id="ARBA00008140"/>
    </source>
</evidence>
<dbReference type="PROSITE" id="PS51858">
    <property type="entry name" value="PPPDE"/>
    <property type="match status" value="1"/>
</dbReference>
<feature type="region of interest" description="Disordered" evidence="4">
    <location>
        <begin position="226"/>
        <end position="281"/>
    </location>
</feature>
<evidence type="ECO:0000259" key="5">
    <source>
        <dbReference type="PROSITE" id="PS51858"/>
    </source>
</evidence>
<feature type="compositionally biased region" description="Low complexity" evidence="4">
    <location>
        <begin position="1"/>
        <end position="26"/>
    </location>
</feature>
<comment type="similarity">
    <text evidence="1">Belongs to the DeSI family.</text>
</comment>
<keyword evidence="2" id="KW-0645">Protease</keyword>
<dbReference type="GO" id="GO:0016579">
    <property type="term" value="P:protein deubiquitination"/>
    <property type="evidence" value="ECO:0007669"/>
    <property type="project" value="TreeGrafter"/>
</dbReference>
<dbReference type="Gene3D" id="3.90.1720.30">
    <property type="entry name" value="PPPDE domains"/>
    <property type="match status" value="1"/>
</dbReference>
<dbReference type="EMBL" id="CP042195">
    <property type="protein sequence ID" value="QDS74623.1"/>
    <property type="molecule type" value="Genomic_DNA"/>
</dbReference>
<dbReference type="GO" id="GO:0006508">
    <property type="term" value="P:proteolysis"/>
    <property type="evidence" value="ECO:0007669"/>
    <property type="project" value="UniProtKB-KW"/>
</dbReference>
<evidence type="ECO:0000256" key="2">
    <source>
        <dbReference type="ARBA" id="ARBA00022670"/>
    </source>
</evidence>
<evidence type="ECO:0000256" key="3">
    <source>
        <dbReference type="ARBA" id="ARBA00022801"/>
    </source>
</evidence>
<dbReference type="OrthoDB" id="412286at2759"/>
<dbReference type="PANTHER" id="PTHR12378:SF80">
    <property type="entry name" value="IP06716P-RELATED"/>
    <property type="match status" value="1"/>
</dbReference>
<dbReference type="Pfam" id="PF05903">
    <property type="entry name" value="Peptidase_C97"/>
    <property type="match status" value="1"/>
</dbReference>
<organism evidence="6 7">
    <name type="scientific">Venturia effusa</name>
    <dbReference type="NCBI Taxonomy" id="50376"/>
    <lineage>
        <taxon>Eukaryota</taxon>
        <taxon>Fungi</taxon>
        <taxon>Dikarya</taxon>
        <taxon>Ascomycota</taxon>
        <taxon>Pezizomycotina</taxon>
        <taxon>Dothideomycetes</taxon>
        <taxon>Pleosporomycetidae</taxon>
        <taxon>Venturiales</taxon>
        <taxon>Venturiaceae</taxon>
        <taxon>Venturia</taxon>
    </lineage>
</organism>
<dbReference type="PANTHER" id="PTHR12378">
    <property type="entry name" value="DESUMOYLATING ISOPEPTIDASE"/>
    <property type="match status" value="1"/>
</dbReference>
<dbReference type="Proteomes" id="UP000316270">
    <property type="component" value="Chromosome 11"/>
</dbReference>
<dbReference type="SMART" id="SM01179">
    <property type="entry name" value="DUF862"/>
    <property type="match status" value="1"/>
</dbReference>
<dbReference type="InterPro" id="IPR008580">
    <property type="entry name" value="PPPDE_dom"/>
</dbReference>
<dbReference type="GO" id="GO:0101005">
    <property type="term" value="F:deubiquitinase activity"/>
    <property type="evidence" value="ECO:0007669"/>
    <property type="project" value="TreeGrafter"/>
</dbReference>
<evidence type="ECO:0000313" key="6">
    <source>
        <dbReference type="EMBL" id="QDS74623.1"/>
    </source>
</evidence>
<dbReference type="AlphaFoldDB" id="A0A517LG45"/>
<keyword evidence="3" id="KW-0378">Hydrolase</keyword>
<feature type="compositionally biased region" description="Acidic residues" evidence="4">
    <location>
        <begin position="201"/>
        <end position="210"/>
    </location>
</feature>
<evidence type="ECO:0000256" key="4">
    <source>
        <dbReference type="SAM" id="MobiDB-lite"/>
    </source>
</evidence>
<dbReference type="InterPro" id="IPR042266">
    <property type="entry name" value="PPPDE_sf"/>
</dbReference>
<dbReference type="STRING" id="50376.A0A517LG45"/>
<reference evidence="6 7" key="1">
    <citation type="submission" date="2019-07" db="EMBL/GenBank/DDBJ databases">
        <title>Finished genome of Venturia effusa.</title>
        <authorList>
            <person name="Young C.A."/>
            <person name="Cox M.P."/>
            <person name="Ganley A.R.D."/>
            <person name="David W.J."/>
        </authorList>
    </citation>
    <scope>NUCLEOTIDE SEQUENCE [LARGE SCALE GENOMIC DNA]</scope>
    <source>
        <strain evidence="7">albino</strain>
    </source>
</reference>
<proteinExistence type="inferred from homology"/>
<gene>
    <name evidence="6" type="ORF">FKW77_008899</name>
</gene>
<feature type="region of interest" description="Disordered" evidence="4">
    <location>
        <begin position="1"/>
        <end position="40"/>
    </location>
</feature>
<accession>A0A517LG45</accession>
<evidence type="ECO:0000313" key="7">
    <source>
        <dbReference type="Proteomes" id="UP000316270"/>
    </source>
</evidence>
<name>A0A517LG45_9PEZI</name>
<protein>
    <recommendedName>
        <fullName evidence="5">PPPDE domain-containing protein</fullName>
    </recommendedName>
</protein>
<keyword evidence="7" id="KW-1185">Reference proteome</keyword>
<sequence>MPSSKSSSSSGRPSVSPNSDSSHVPSQQRSQNKKGSHRSMLSARKTDIRINIYDLLPPGKLSSILWTLGGSLLHSGVVVGDREYAYGGHDRRGLTGVYHTRPRLEPPGGTFRLEILQGFTVRSDAEIEAVIKEASGTFPGTAYNLLTNNCNHFTSYLCQKLTGRSAPKWLNRAASVGLSLPCLIPTDWITPPEYESVDGSLVDDEAEDDDERTRMLRKEQWRRCSRVSEDDWTEEMGRFGSGSSSPTSRRREEGPRPVVLRDTSGREVPASERAPLPRTIS</sequence>
<feature type="region of interest" description="Disordered" evidence="4">
    <location>
        <begin position="194"/>
        <end position="213"/>
    </location>
</feature>